<feature type="region of interest" description="Disordered" evidence="1">
    <location>
        <begin position="1"/>
        <end position="23"/>
    </location>
</feature>
<organism evidence="2 3">
    <name type="scientific">Strongyloides papillosus</name>
    <name type="common">Intestinal threadworm</name>
    <dbReference type="NCBI Taxonomy" id="174720"/>
    <lineage>
        <taxon>Eukaryota</taxon>
        <taxon>Metazoa</taxon>
        <taxon>Ecdysozoa</taxon>
        <taxon>Nematoda</taxon>
        <taxon>Chromadorea</taxon>
        <taxon>Rhabditida</taxon>
        <taxon>Tylenchina</taxon>
        <taxon>Panagrolaimomorpha</taxon>
        <taxon>Strongyloidoidea</taxon>
        <taxon>Strongyloididae</taxon>
        <taxon>Strongyloides</taxon>
    </lineage>
</organism>
<name>A0A0N5C5A3_STREA</name>
<evidence type="ECO:0000256" key="1">
    <source>
        <dbReference type="SAM" id="MobiDB-lite"/>
    </source>
</evidence>
<dbReference type="SUPFAM" id="SSF50630">
    <property type="entry name" value="Acid proteases"/>
    <property type="match status" value="1"/>
</dbReference>
<protein>
    <submittedName>
        <fullName evidence="3">Reverse transcriptase domain-containing protein</fullName>
    </submittedName>
</protein>
<evidence type="ECO:0000313" key="3">
    <source>
        <dbReference type="WBParaSite" id="SPAL_0001313100.1"/>
    </source>
</evidence>
<evidence type="ECO:0000313" key="2">
    <source>
        <dbReference type="Proteomes" id="UP000046392"/>
    </source>
</evidence>
<reference evidence="3" key="1">
    <citation type="submission" date="2017-02" db="UniProtKB">
        <authorList>
            <consortium name="WormBaseParasite"/>
        </authorList>
    </citation>
    <scope>IDENTIFICATION</scope>
</reference>
<keyword evidence="2" id="KW-1185">Reference proteome</keyword>
<dbReference type="Proteomes" id="UP000046392">
    <property type="component" value="Unplaced"/>
</dbReference>
<accession>A0A0N5C5A3</accession>
<dbReference type="WBParaSite" id="SPAL_0001313100.1">
    <property type="protein sequence ID" value="SPAL_0001313100.1"/>
    <property type="gene ID" value="SPAL_0001313100"/>
</dbReference>
<sequence length="466" mass="52826">DKGSTVSGSSITTPRENTEIPQSIDVSTIFRHYTKPEATKSTPTEESFDETLLQLQQVNEVIENTFINKETPRRNTIIGDTQYMTMGSYQTPLTSRKATRILINTDQPPKPKPIVNSNNEQTLANLMEALSQKDESEYITFDPQVTSTVLKPKRFQINDNPISEKITKFKDSVKKIADMTQNLKETDLPSFKAEVETAIRNIDGMDVAKVFTLTLMAFCGVYIKRKGWNYVMTSILTRLKQTPDGRTALNPEDGTRRAWERSRLDNSVLNTNGSAKSNTKKETGINRKGSTVTLCDEDEAIAKLLETRGFSFAFKVITNNGQTENPIVVLKIQGMLMKTYVDDGSELSLISKNRWLQIGQPDLERSDVFAKNTNGDIPIVGKLRLLVEIPDRKKIEETFYVVENLTTEVLVGRSFMKNFKSYRHDYNEKNIYFGSHKLPIWFDSNVSKLVLKTNTEKVIQPGSFQD</sequence>
<proteinExistence type="predicted"/>
<dbReference type="InterPro" id="IPR021109">
    <property type="entry name" value="Peptidase_aspartic_dom_sf"/>
</dbReference>
<dbReference type="AlphaFoldDB" id="A0A0N5C5A3"/>
<dbReference type="Gene3D" id="2.40.70.10">
    <property type="entry name" value="Acid Proteases"/>
    <property type="match status" value="1"/>
</dbReference>